<feature type="binding site" evidence="15">
    <location>
        <position position="257"/>
    </location>
    <ligand>
        <name>8-oxo-dGTP</name>
        <dbReference type="ChEBI" id="CHEBI:77896"/>
    </ligand>
</feature>
<dbReference type="EMBL" id="CP032152">
    <property type="protein sequence ID" value="QLL29646.1"/>
    <property type="molecule type" value="Genomic_DNA"/>
</dbReference>
<dbReference type="KEGG" id="tsq:D3A95_00895"/>
<feature type="binding site" evidence="16">
    <location>
        <position position="271"/>
    </location>
    <ligand>
        <name>Mg(2+)</name>
        <dbReference type="ChEBI" id="CHEBI:18420"/>
    </ligand>
</feature>
<dbReference type="InterPro" id="IPR029119">
    <property type="entry name" value="MutY_C"/>
</dbReference>
<dbReference type="EC" id="3.2.2.31" evidence="5"/>
<reference evidence="19" key="1">
    <citation type="submission" date="2018-09" db="EMBL/GenBank/DDBJ databases">
        <title>Complete genome sequence of thermophilic cyanobacteria strain Thermosynechococcus elongatus PKUAC-SCTE542.</title>
        <authorList>
            <person name="Liang Y."/>
            <person name="Tang J."/>
            <person name="Daroch M."/>
        </authorList>
    </citation>
    <scope>NUCLEOTIDE SEQUENCE [LARGE SCALE GENOMIC DNA]</scope>
    <source>
        <strain evidence="19">E542</strain>
    </source>
</reference>
<keyword evidence="16" id="KW-0460">Magnesium</keyword>
<dbReference type="AlphaFoldDB" id="A0A7D6ERL1"/>
<evidence type="ECO:0000256" key="14">
    <source>
        <dbReference type="ARBA" id="ARBA00023295"/>
    </source>
</evidence>
<gene>
    <name evidence="18" type="primary">mutY</name>
    <name evidence="18" type="ORF">D3A95_00895</name>
</gene>
<dbReference type="NCBIfam" id="TIGR01084">
    <property type="entry name" value="mutY"/>
    <property type="match status" value="1"/>
</dbReference>
<dbReference type="PROSITE" id="PS00893">
    <property type="entry name" value="NUDIX_BOX"/>
    <property type="match status" value="1"/>
</dbReference>
<dbReference type="GO" id="GO:0035485">
    <property type="term" value="F:adenine/guanine mispair binding"/>
    <property type="evidence" value="ECO:0007669"/>
    <property type="project" value="TreeGrafter"/>
</dbReference>
<evidence type="ECO:0000256" key="12">
    <source>
        <dbReference type="ARBA" id="ARBA00023014"/>
    </source>
</evidence>
<dbReference type="Pfam" id="PF14815">
    <property type="entry name" value="NUDIX_4"/>
    <property type="match status" value="1"/>
</dbReference>
<evidence type="ECO:0000256" key="4">
    <source>
        <dbReference type="ARBA" id="ARBA00008343"/>
    </source>
</evidence>
<evidence type="ECO:0000256" key="2">
    <source>
        <dbReference type="ARBA" id="ARBA00001966"/>
    </source>
</evidence>
<comment type="cofactor">
    <cofactor evidence="16">
        <name>Mg(2+)</name>
        <dbReference type="ChEBI" id="CHEBI:18420"/>
    </cofactor>
</comment>
<comment type="catalytic activity">
    <reaction evidence="1">
        <text>Hydrolyzes free adenine bases from 7,8-dihydro-8-oxoguanine:adenine mismatched double-stranded DNA, leaving an apurinic site.</text>
        <dbReference type="EC" id="3.2.2.31"/>
    </reaction>
</comment>
<evidence type="ECO:0000256" key="15">
    <source>
        <dbReference type="PIRSR" id="PIRSR603561-1"/>
    </source>
</evidence>
<dbReference type="Gene3D" id="1.10.340.30">
    <property type="entry name" value="Hypothetical protein, domain 2"/>
    <property type="match status" value="1"/>
</dbReference>
<dbReference type="GO" id="GO:0008413">
    <property type="term" value="F:8-oxo-7,8-dihydroguanosine triphosphate pyrophosphatase activity"/>
    <property type="evidence" value="ECO:0007669"/>
    <property type="project" value="InterPro"/>
</dbReference>
<evidence type="ECO:0000256" key="10">
    <source>
        <dbReference type="ARBA" id="ARBA00022801"/>
    </source>
</evidence>
<evidence type="ECO:0000259" key="17">
    <source>
        <dbReference type="PROSITE" id="PS51462"/>
    </source>
</evidence>
<dbReference type="SUPFAM" id="SSF48150">
    <property type="entry name" value="DNA-glycosylase"/>
    <property type="match status" value="1"/>
</dbReference>
<dbReference type="SUPFAM" id="SSF55811">
    <property type="entry name" value="Nudix"/>
    <property type="match status" value="1"/>
</dbReference>
<feature type="domain" description="Nudix hydrolase" evidence="17">
    <location>
        <begin position="235"/>
        <end position="362"/>
    </location>
</feature>
<keyword evidence="12" id="KW-0411">Iron-sulfur</keyword>
<dbReference type="CDD" id="cd00056">
    <property type="entry name" value="ENDO3c"/>
    <property type="match status" value="1"/>
</dbReference>
<dbReference type="GO" id="GO:0032357">
    <property type="term" value="F:oxidized purine DNA binding"/>
    <property type="evidence" value="ECO:0007669"/>
    <property type="project" value="TreeGrafter"/>
</dbReference>
<evidence type="ECO:0000256" key="5">
    <source>
        <dbReference type="ARBA" id="ARBA00012045"/>
    </source>
</evidence>
<dbReference type="GO" id="GO:0006284">
    <property type="term" value="P:base-excision repair"/>
    <property type="evidence" value="ECO:0007669"/>
    <property type="project" value="InterPro"/>
</dbReference>
<dbReference type="Pfam" id="PF00730">
    <property type="entry name" value="HhH-GPD"/>
    <property type="match status" value="1"/>
</dbReference>
<evidence type="ECO:0000256" key="13">
    <source>
        <dbReference type="ARBA" id="ARBA00023204"/>
    </source>
</evidence>
<keyword evidence="11" id="KW-0408">Iron</keyword>
<name>A0A7D6ERL1_9CYAN</name>
<evidence type="ECO:0000256" key="3">
    <source>
        <dbReference type="ARBA" id="ARBA00002933"/>
    </source>
</evidence>
<dbReference type="PANTHER" id="PTHR42944:SF1">
    <property type="entry name" value="ADENINE DNA GLYCOSYLASE"/>
    <property type="match status" value="1"/>
</dbReference>
<dbReference type="GO" id="GO:0006298">
    <property type="term" value="P:mismatch repair"/>
    <property type="evidence" value="ECO:0007669"/>
    <property type="project" value="TreeGrafter"/>
</dbReference>
<dbReference type="GO" id="GO:0034039">
    <property type="term" value="F:8-oxo-7,8-dihydroguanine DNA N-glycosylase activity"/>
    <property type="evidence" value="ECO:0007669"/>
    <property type="project" value="TreeGrafter"/>
</dbReference>
<keyword evidence="8 16" id="KW-0479">Metal-binding</keyword>
<dbReference type="InterPro" id="IPR011257">
    <property type="entry name" value="DNA_glycosylase"/>
</dbReference>
<feature type="binding site" evidence="15">
    <location>
        <begin position="268"/>
        <end position="271"/>
    </location>
    <ligand>
        <name>8-oxo-dGTP</name>
        <dbReference type="ChEBI" id="CHEBI:77896"/>
    </ligand>
</feature>
<evidence type="ECO:0000256" key="11">
    <source>
        <dbReference type="ARBA" id="ARBA00023004"/>
    </source>
</evidence>
<keyword evidence="7" id="KW-0004">4Fe-4S</keyword>
<evidence type="ECO:0000313" key="19">
    <source>
        <dbReference type="Proteomes" id="UP000261812"/>
    </source>
</evidence>
<dbReference type="InterPro" id="IPR020084">
    <property type="entry name" value="NUDIX_hydrolase_CS"/>
</dbReference>
<dbReference type="PRINTS" id="PR00502">
    <property type="entry name" value="NUDIXFAMILY"/>
</dbReference>
<keyword evidence="19" id="KW-1185">Reference proteome</keyword>
<dbReference type="InterPro" id="IPR005760">
    <property type="entry name" value="A/G_AdeGlyc_MutY"/>
</dbReference>
<keyword evidence="14" id="KW-0326">Glycosidase</keyword>
<dbReference type="InterPro" id="IPR003265">
    <property type="entry name" value="HhH-GPD_domain"/>
</dbReference>
<evidence type="ECO:0000313" key="18">
    <source>
        <dbReference type="EMBL" id="QLL29646.1"/>
    </source>
</evidence>
<dbReference type="InterPro" id="IPR020476">
    <property type="entry name" value="Nudix_hydrolase"/>
</dbReference>
<dbReference type="InterPro" id="IPR000086">
    <property type="entry name" value="NUDIX_hydrolase_dom"/>
</dbReference>
<evidence type="ECO:0000256" key="6">
    <source>
        <dbReference type="ARBA" id="ARBA00022023"/>
    </source>
</evidence>
<dbReference type="Pfam" id="PF00633">
    <property type="entry name" value="HHH"/>
    <property type="match status" value="1"/>
</dbReference>
<dbReference type="GO" id="GO:0046872">
    <property type="term" value="F:metal ion binding"/>
    <property type="evidence" value="ECO:0007669"/>
    <property type="project" value="UniProtKB-KW"/>
</dbReference>
<dbReference type="InterPro" id="IPR000445">
    <property type="entry name" value="HhH_motif"/>
</dbReference>
<dbReference type="InterPro" id="IPR044298">
    <property type="entry name" value="MIG/MutY"/>
</dbReference>
<dbReference type="InterPro" id="IPR004036">
    <property type="entry name" value="Endonuclease-III-like_CS2"/>
</dbReference>
<organism evidence="18 19">
    <name type="scientific">Thermosynechococcus sichuanensis E542</name>
    <dbReference type="NCBI Taxonomy" id="2016101"/>
    <lineage>
        <taxon>Bacteria</taxon>
        <taxon>Bacillati</taxon>
        <taxon>Cyanobacteriota</taxon>
        <taxon>Cyanophyceae</taxon>
        <taxon>Acaryochloridales</taxon>
        <taxon>Thermosynechococcaceae</taxon>
        <taxon>Thermosynechococcus</taxon>
        <taxon>Thermosynechococcus sichuanensis</taxon>
    </lineage>
</organism>
<keyword evidence="9" id="KW-0227">DNA damage</keyword>
<dbReference type="SMART" id="SM00478">
    <property type="entry name" value="ENDO3c"/>
    <property type="match status" value="1"/>
</dbReference>
<comment type="function">
    <text evidence="3">Adenine glycosylase active on G-A mispairs. MutY also corrects error-prone DNA synthesis past GO lesions which are due to the oxidatively damaged form of guanine: 7,8-dihydro-8-oxoguanine (8-oxo-dGTP).</text>
</comment>
<comment type="similarity">
    <text evidence="4">Belongs to the Nth/MutY family.</text>
</comment>
<accession>A0A7D6ERL1</accession>
<dbReference type="GO" id="GO:0000701">
    <property type="term" value="F:purine-specific mismatch base pair DNA N-glycosylase activity"/>
    <property type="evidence" value="ECO:0007669"/>
    <property type="project" value="UniProtKB-EC"/>
</dbReference>
<dbReference type="PROSITE" id="PS01155">
    <property type="entry name" value="ENDONUCLEASE_III_2"/>
    <property type="match status" value="1"/>
</dbReference>
<dbReference type="GO" id="GO:0051539">
    <property type="term" value="F:4 iron, 4 sulfur cluster binding"/>
    <property type="evidence" value="ECO:0007669"/>
    <property type="project" value="UniProtKB-KW"/>
</dbReference>
<keyword evidence="13" id="KW-0234">DNA repair</keyword>
<dbReference type="PROSITE" id="PS51462">
    <property type="entry name" value="NUDIX"/>
    <property type="match status" value="1"/>
</dbReference>
<dbReference type="NCBIfam" id="TIGR00586">
    <property type="entry name" value="mutt"/>
    <property type="match status" value="1"/>
</dbReference>
<dbReference type="InterPro" id="IPR015797">
    <property type="entry name" value="NUDIX_hydrolase-like_dom_sf"/>
</dbReference>
<keyword evidence="10" id="KW-0378">Hydrolase</keyword>
<dbReference type="Gene3D" id="3.90.79.10">
    <property type="entry name" value="Nucleoside Triphosphate Pyrophosphohydrolase"/>
    <property type="match status" value="1"/>
</dbReference>
<evidence type="ECO:0000256" key="1">
    <source>
        <dbReference type="ARBA" id="ARBA00000843"/>
    </source>
</evidence>
<sequence>MPTVQDSGGGYALPALRFALLQWYQQQGRDLPWRHTRDPYAIWVSEIMLQQTQVATVIPYYQRWLATFPAIADLAAADLETVLKLWQGLGYYARARHLHRAAQQIMANHGGQFPRTYEAVVALPGIGRSTAGAILSAAFNQPQPILDGNVKRVLARLYGLTIPPKQAETQLWQWSAQLLCRQSPRDFNQALMDLGATICTPRQPLCHACPWQCHCLAHRHQLTHEIPRKMSRSPLPHKKIGVAVIWNAAGQILIDRRPPTGLLGGLWEFPGGKIEPNETVQECIRREIREELGIEIRVGEHLIDIDHAYTHFRVTLHVYYCQHVSGTPQPLGCDAIRWVTPEELEQFPFPKANTVIIQAIHERGRPTA</sequence>
<evidence type="ECO:0000256" key="7">
    <source>
        <dbReference type="ARBA" id="ARBA00022485"/>
    </source>
</evidence>
<feature type="binding site" evidence="15">
    <location>
        <position position="353"/>
    </location>
    <ligand>
        <name>8-oxo-dGTP</name>
        <dbReference type="ChEBI" id="CHEBI:77896"/>
    </ligand>
</feature>
<protein>
    <recommendedName>
        <fullName evidence="6">Adenine DNA glycosylase</fullName>
        <ecNumber evidence="5">3.2.2.31</ecNumber>
    </recommendedName>
</protein>
<evidence type="ECO:0000256" key="8">
    <source>
        <dbReference type="ARBA" id="ARBA00022723"/>
    </source>
</evidence>
<dbReference type="RefSeq" id="WP_181495542.1">
    <property type="nucleotide sequence ID" value="NZ_CP032152.1"/>
</dbReference>
<dbReference type="CDD" id="cd03425">
    <property type="entry name" value="NUDIX_MutT_NudA_like"/>
    <property type="match status" value="1"/>
</dbReference>
<dbReference type="InterPro" id="IPR023170">
    <property type="entry name" value="HhH_base_excis_C"/>
</dbReference>
<evidence type="ECO:0000256" key="16">
    <source>
        <dbReference type="PIRSR" id="PIRSR603561-2"/>
    </source>
</evidence>
<dbReference type="Proteomes" id="UP000261812">
    <property type="component" value="Chromosome"/>
</dbReference>
<dbReference type="PANTHER" id="PTHR42944">
    <property type="entry name" value="ADENINE DNA GLYCOSYLASE"/>
    <property type="match status" value="1"/>
</dbReference>
<comment type="cofactor">
    <cofactor evidence="2">
        <name>[4Fe-4S] cluster</name>
        <dbReference type="ChEBI" id="CHEBI:49883"/>
    </cofactor>
</comment>
<dbReference type="InterPro" id="IPR003561">
    <property type="entry name" value="Mutator_MutT"/>
</dbReference>
<feature type="binding site" evidence="16">
    <location>
        <position position="291"/>
    </location>
    <ligand>
        <name>Mg(2+)</name>
        <dbReference type="ChEBI" id="CHEBI:18420"/>
    </ligand>
</feature>
<dbReference type="Gene3D" id="1.10.1670.10">
    <property type="entry name" value="Helix-hairpin-Helix base-excision DNA repair enzymes (C-terminal)"/>
    <property type="match status" value="1"/>
</dbReference>
<dbReference type="FunFam" id="1.10.340.30:FF:000002">
    <property type="entry name" value="Adenine DNA glycosylase"/>
    <property type="match status" value="1"/>
</dbReference>
<proteinExistence type="inferred from homology"/>
<evidence type="ECO:0000256" key="9">
    <source>
        <dbReference type="ARBA" id="ARBA00022763"/>
    </source>
</evidence>